<feature type="domain" description="Activator of Hsp90 ATPase homologue 1/2-like C-terminal" evidence="2">
    <location>
        <begin position="19"/>
        <end position="152"/>
    </location>
</feature>
<protein>
    <submittedName>
        <fullName evidence="3">SRPBCC domain-containing protein</fullName>
    </submittedName>
</protein>
<comment type="similarity">
    <text evidence="1">Belongs to the AHA1 family.</text>
</comment>
<dbReference type="Proteomes" id="UP000490386">
    <property type="component" value="Unassembled WGS sequence"/>
</dbReference>
<proteinExistence type="inferred from homology"/>
<dbReference type="AlphaFoldDB" id="A0A7J5B2B7"/>
<dbReference type="EMBL" id="WBJX01000002">
    <property type="protein sequence ID" value="KAB1638170.1"/>
    <property type="molecule type" value="Genomic_DNA"/>
</dbReference>
<dbReference type="Gene3D" id="3.30.530.20">
    <property type="match status" value="1"/>
</dbReference>
<dbReference type="SUPFAM" id="SSF55961">
    <property type="entry name" value="Bet v1-like"/>
    <property type="match status" value="1"/>
</dbReference>
<accession>A0A7J5B2B7</accession>
<evidence type="ECO:0000256" key="1">
    <source>
        <dbReference type="ARBA" id="ARBA00006817"/>
    </source>
</evidence>
<dbReference type="RefSeq" id="WP_151423265.1">
    <property type="nucleotide sequence ID" value="NZ_WBJX01000002.1"/>
</dbReference>
<evidence type="ECO:0000313" key="4">
    <source>
        <dbReference type="Proteomes" id="UP000490386"/>
    </source>
</evidence>
<dbReference type="InterPro" id="IPR023393">
    <property type="entry name" value="START-like_dom_sf"/>
</dbReference>
<comment type="caution">
    <text evidence="3">The sequence shown here is derived from an EMBL/GenBank/DDBJ whole genome shotgun (WGS) entry which is preliminary data.</text>
</comment>
<organism evidence="3 4">
    <name type="scientific">Pseudoclavibacter terrae</name>
    <dbReference type="NCBI Taxonomy" id="1530195"/>
    <lineage>
        <taxon>Bacteria</taxon>
        <taxon>Bacillati</taxon>
        <taxon>Actinomycetota</taxon>
        <taxon>Actinomycetes</taxon>
        <taxon>Micrococcales</taxon>
        <taxon>Microbacteriaceae</taxon>
        <taxon>Pseudoclavibacter</taxon>
    </lineage>
</organism>
<sequence length="154" mass="16884">MTSPETVAQPEFSLSRTVAAPRERVWRAWTDADELSHWHHPVKVSTPRETIDLDVREGGTYAYTMVNDETGDEYPTAGIYLLVAEPGRLVFTWGSPDDDPAASPVVSVDLTTGSRETGTHVALHVRGIPGEPGDDNVYDGWMQALDNLAAHLAR</sequence>
<dbReference type="Pfam" id="PF08327">
    <property type="entry name" value="AHSA1"/>
    <property type="match status" value="1"/>
</dbReference>
<name>A0A7J5B2B7_9MICO</name>
<gene>
    <name evidence="3" type="ORF">F8O03_07120</name>
</gene>
<dbReference type="OrthoDB" id="3365660at2"/>
<reference evidence="3 4" key="1">
    <citation type="submission" date="2019-09" db="EMBL/GenBank/DDBJ databases">
        <title>Phylogeny of genus Pseudoclavibacter and closely related genus.</title>
        <authorList>
            <person name="Li Y."/>
        </authorList>
    </citation>
    <scope>NUCLEOTIDE SEQUENCE [LARGE SCALE GENOMIC DNA]</scope>
    <source>
        <strain evidence="3 4">THG-MD12</strain>
    </source>
</reference>
<evidence type="ECO:0000313" key="3">
    <source>
        <dbReference type="EMBL" id="KAB1638170.1"/>
    </source>
</evidence>
<dbReference type="CDD" id="cd07814">
    <property type="entry name" value="SRPBCC_CalC_Aha1-like"/>
    <property type="match status" value="1"/>
</dbReference>
<dbReference type="InterPro" id="IPR013538">
    <property type="entry name" value="ASHA1/2-like_C"/>
</dbReference>
<evidence type="ECO:0000259" key="2">
    <source>
        <dbReference type="Pfam" id="PF08327"/>
    </source>
</evidence>
<keyword evidence="4" id="KW-1185">Reference proteome</keyword>